<reference evidence="2" key="1">
    <citation type="submission" date="2021-03" db="EMBL/GenBank/DDBJ databases">
        <title>Revisited historic fungal species revealed as producer of novel bioactive compounds through whole genome sequencing and comparative genomics.</title>
        <authorList>
            <person name="Vignolle G.A."/>
            <person name="Hochenegger N."/>
            <person name="Mach R.L."/>
            <person name="Mach-Aigner A.R."/>
            <person name="Javad Rahimi M."/>
            <person name="Salim K.A."/>
            <person name="Chan C.M."/>
            <person name="Lim L.B.L."/>
            <person name="Cai F."/>
            <person name="Druzhinina I.S."/>
            <person name="U'Ren J.M."/>
            <person name="Derntl C."/>
        </authorList>
    </citation>
    <scope>NUCLEOTIDE SEQUENCE</scope>
    <source>
        <strain evidence="2">TUCIM 5799</strain>
    </source>
</reference>
<evidence type="ECO:0000313" key="2">
    <source>
        <dbReference type="EMBL" id="KAI1867472.1"/>
    </source>
</evidence>
<dbReference type="AlphaFoldDB" id="A0A9P9WKA1"/>
<name>A0A9P9WKA1_9PEZI</name>
<evidence type="ECO:0000313" key="3">
    <source>
        <dbReference type="Proteomes" id="UP000829685"/>
    </source>
</evidence>
<protein>
    <submittedName>
        <fullName evidence="2">Uncharacterized protein</fullName>
    </submittedName>
</protein>
<evidence type="ECO:0000256" key="1">
    <source>
        <dbReference type="SAM" id="MobiDB-lite"/>
    </source>
</evidence>
<proteinExistence type="predicted"/>
<feature type="region of interest" description="Disordered" evidence="1">
    <location>
        <begin position="1"/>
        <end position="64"/>
    </location>
</feature>
<accession>A0A9P9WKA1</accession>
<gene>
    <name evidence="2" type="ORF">JX265_007274</name>
</gene>
<keyword evidence="3" id="KW-1185">Reference proteome</keyword>
<dbReference type="EMBL" id="JAFIMR010000018">
    <property type="protein sequence ID" value="KAI1867472.1"/>
    <property type="molecule type" value="Genomic_DNA"/>
</dbReference>
<organism evidence="2 3">
    <name type="scientific">Neoarthrinium moseri</name>
    <dbReference type="NCBI Taxonomy" id="1658444"/>
    <lineage>
        <taxon>Eukaryota</taxon>
        <taxon>Fungi</taxon>
        <taxon>Dikarya</taxon>
        <taxon>Ascomycota</taxon>
        <taxon>Pezizomycotina</taxon>
        <taxon>Sordariomycetes</taxon>
        <taxon>Xylariomycetidae</taxon>
        <taxon>Amphisphaeriales</taxon>
        <taxon>Apiosporaceae</taxon>
        <taxon>Neoarthrinium</taxon>
    </lineage>
</organism>
<sequence length="249" mass="25827">MNGSKSAGEPAAAAAAGQPQTQTPASTDAAGPTGAEPPLMAGANGGSSLTKKRKKEGLKPIITTEGAPPTGSLFSLSLLVLGASQPVPVAAVSESLLWPLGRTADGRLSQLRQCESAARGWSSGPQWLALCLSIGGGAEVGILEYGTAQLLANLWTGPMLLLRMSGPAPVKREINESCLWTVLEQDSVEQESSHLALSLTVAREPSHRGGPSCSWLCTNVSRYKVRVREGGSSNGARFLLRVSRIAFAV</sequence>
<dbReference type="Proteomes" id="UP000829685">
    <property type="component" value="Unassembled WGS sequence"/>
</dbReference>
<feature type="compositionally biased region" description="Low complexity" evidence="1">
    <location>
        <begin position="1"/>
        <end position="27"/>
    </location>
</feature>
<comment type="caution">
    <text evidence="2">The sequence shown here is derived from an EMBL/GenBank/DDBJ whole genome shotgun (WGS) entry which is preliminary data.</text>
</comment>